<dbReference type="OrthoDB" id="2612814at2"/>
<dbReference type="HOGENOM" id="CLU_094556_0_0_9"/>
<dbReference type="AlphaFoldDB" id="J7J1R8"/>
<keyword evidence="4" id="KW-1185">Reference proteome</keyword>
<reference evidence="4" key="2">
    <citation type="submission" date="2012-08" db="EMBL/GenBank/DDBJ databases">
        <title>Finished genome of Desulfosporosinus meridiei DSM 13257.</title>
        <authorList>
            <person name="Huntemann M."/>
            <person name="Wei C.-L."/>
            <person name="Han J."/>
            <person name="Detter J.C."/>
            <person name="Han C."/>
            <person name="Davenport K."/>
            <person name="Daligault H."/>
            <person name="Erkkila T."/>
            <person name="Gu W."/>
            <person name="Munk A.C.C."/>
            <person name="Teshima H."/>
            <person name="Xu Y."/>
            <person name="Chain P."/>
            <person name="Tapia R."/>
            <person name="Chen A."/>
            <person name="Krypides N."/>
            <person name="Mavromatis K."/>
            <person name="Markowitz V."/>
            <person name="Szeto E."/>
            <person name="Ivanova N."/>
            <person name="Mikhailova N."/>
            <person name="Ovchinnikova G."/>
            <person name="Pagani I."/>
            <person name="Pati A."/>
            <person name="Goodwin L."/>
            <person name="Peters L."/>
            <person name="Pitluck S."/>
            <person name="Woyke T."/>
            <person name="Pester M."/>
            <person name="Spring S."/>
            <person name="Ollivier B."/>
            <person name="Rattei T."/>
            <person name="Klenk H.-P."/>
            <person name="Wagner M."/>
            <person name="Loy A."/>
        </authorList>
    </citation>
    <scope>NUCLEOTIDE SEQUENCE [LARGE SCALE GENOMIC DNA]</scope>
    <source>
        <strain evidence="4">ATCC BAA-275 / DSM 13257 / NCIMB 13706 / S10</strain>
    </source>
</reference>
<dbReference type="Pfam" id="PF14285">
    <property type="entry name" value="DUF4367"/>
    <property type="match status" value="1"/>
</dbReference>
<keyword evidence="1" id="KW-0472">Membrane</keyword>
<dbReference type="eggNOG" id="COG2834">
    <property type="taxonomic scope" value="Bacteria"/>
</dbReference>
<dbReference type="Proteomes" id="UP000005262">
    <property type="component" value="Chromosome"/>
</dbReference>
<name>J7J1R8_DESMD</name>
<evidence type="ECO:0000256" key="1">
    <source>
        <dbReference type="SAM" id="Phobius"/>
    </source>
</evidence>
<accession>J7J1R8</accession>
<evidence type="ECO:0000313" key="3">
    <source>
        <dbReference type="EMBL" id="AFQ45258.1"/>
    </source>
</evidence>
<protein>
    <recommendedName>
        <fullName evidence="2">DUF4367 domain-containing protein</fullName>
    </recommendedName>
</protein>
<dbReference type="STRING" id="768704.Desmer_3400"/>
<keyword evidence="1" id="KW-0812">Transmembrane</keyword>
<dbReference type="InterPro" id="IPR025377">
    <property type="entry name" value="DUF4367"/>
</dbReference>
<feature type="domain" description="DUF4367" evidence="2">
    <location>
        <begin position="147"/>
        <end position="250"/>
    </location>
</feature>
<feature type="transmembrane region" description="Helical" evidence="1">
    <location>
        <begin position="87"/>
        <end position="108"/>
    </location>
</feature>
<evidence type="ECO:0000313" key="4">
    <source>
        <dbReference type="Proteomes" id="UP000005262"/>
    </source>
</evidence>
<sequence length="254" mass="29335">MTNNRPDQIRKKLFEEYEDSLFKLVMHDAAEREGKLFLEEKEKLKNDPEFAPSKEAIQKFSRQLDTQLKKSQTYATRQQMLKILNKAAVAILIMLVIMFTTVTSVQALRVKVLNYLKDIQQQYTSFELKENDNSLNGGNPVVNWTKDYVPTYIPDGYKATDISRSKIYNEIQFKNEQGEFITYTELTEGNRPALDTENASVTKTVNINGHEGTLVEKNSVVTIIWEMNSRIFMIRAQINQDVAMKISEGVKYIN</sequence>
<dbReference type="EMBL" id="CP003629">
    <property type="protein sequence ID" value="AFQ45258.1"/>
    <property type="molecule type" value="Genomic_DNA"/>
</dbReference>
<gene>
    <name evidence="3" type="ordered locus">Desmer_3400</name>
</gene>
<reference evidence="3 4" key="1">
    <citation type="journal article" date="2012" name="J. Bacteriol.">
        <title>Complete genome sequences of Desulfosporosinus orientis DSM765T, Desulfosporosinus youngiae DSM17734T, Desulfosporosinus meridiei DSM13257T, and Desulfosporosinus acidiphilus DSM22704T.</title>
        <authorList>
            <person name="Pester M."/>
            <person name="Brambilla E."/>
            <person name="Alazard D."/>
            <person name="Rattei T."/>
            <person name="Weinmaier T."/>
            <person name="Han J."/>
            <person name="Lucas S."/>
            <person name="Lapidus A."/>
            <person name="Cheng J.F."/>
            <person name="Goodwin L."/>
            <person name="Pitluck S."/>
            <person name="Peters L."/>
            <person name="Ovchinnikova G."/>
            <person name="Teshima H."/>
            <person name="Detter J.C."/>
            <person name="Han C.S."/>
            <person name="Tapia R."/>
            <person name="Land M.L."/>
            <person name="Hauser L."/>
            <person name="Kyrpides N.C."/>
            <person name="Ivanova N.N."/>
            <person name="Pagani I."/>
            <person name="Huntmann M."/>
            <person name="Wei C.L."/>
            <person name="Davenport K.W."/>
            <person name="Daligault H."/>
            <person name="Chain P.S."/>
            <person name="Chen A."/>
            <person name="Mavromatis K."/>
            <person name="Markowitz V."/>
            <person name="Szeto E."/>
            <person name="Mikhailova N."/>
            <person name="Pati A."/>
            <person name="Wagner M."/>
            <person name="Woyke T."/>
            <person name="Ollivier B."/>
            <person name="Klenk H.P."/>
            <person name="Spring S."/>
            <person name="Loy A."/>
        </authorList>
    </citation>
    <scope>NUCLEOTIDE SEQUENCE [LARGE SCALE GENOMIC DNA]</scope>
    <source>
        <strain evidence="4">ATCC BAA-275 / DSM 13257 / NCIMB 13706 / S10</strain>
    </source>
</reference>
<dbReference type="RefSeq" id="WP_014904167.1">
    <property type="nucleotide sequence ID" value="NC_018515.1"/>
</dbReference>
<proteinExistence type="predicted"/>
<evidence type="ECO:0000259" key="2">
    <source>
        <dbReference type="Pfam" id="PF14285"/>
    </source>
</evidence>
<keyword evidence="1" id="KW-1133">Transmembrane helix</keyword>
<organism evidence="3 4">
    <name type="scientific">Desulfosporosinus meridiei (strain ATCC BAA-275 / DSM 13257 / KCTC 12902 / NCIMB 13706 / S10)</name>
    <dbReference type="NCBI Taxonomy" id="768704"/>
    <lineage>
        <taxon>Bacteria</taxon>
        <taxon>Bacillati</taxon>
        <taxon>Bacillota</taxon>
        <taxon>Clostridia</taxon>
        <taxon>Eubacteriales</taxon>
        <taxon>Desulfitobacteriaceae</taxon>
        <taxon>Desulfosporosinus</taxon>
    </lineage>
</organism>
<dbReference type="KEGG" id="dmi:Desmer_3400"/>